<dbReference type="Proteomes" id="UP000682811">
    <property type="component" value="Unassembled WGS sequence"/>
</dbReference>
<dbReference type="AlphaFoldDB" id="A0A919YE82"/>
<dbReference type="Gene3D" id="3.30.2310.20">
    <property type="entry name" value="RelE-like"/>
    <property type="match status" value="1"/>
</dbReference>
<name>A0A919YE82_9BACL</name>
<proteinExistence type="predicted"/>
<dbReference type="RefSeq" id="WP_212977799.1">
    <property type="nucleotide sequence ID" value="NZ_AP025343.1"/>
</dbReference>
<evidence type="ECO:0000313" key="2">
    <source>
        <dbReference type="EMBL" id="GIO46837.1"/>
    </source>
</evidence>
<dbReference type="SUPFAM" id="SSF143011">
    <property type="entry name" value="RelE-like"/>
    <property type="match status" value="1"/>
</dbReference>
<dbReference type="InterPro" id="IPR035093">
    <property type="entry name" value="RelE/ParE_toxin_dom_sf"/>
</dbReference>
<dbReference type="InterPro" id="IPR007712">
    <property type="entry name" value="RelE/ParE_toxin"/>
</dbReference>
<gene>
    <name evidence="2" type="ORF">J34TS1_16020</name>
</gene>
<dbReference type="InterPro" id="IPR052747">
    <property type="entry name" value="TA_system_RelE_toxin"/>
</dbReference>
<keyword evidence="1" id="KW-1277">Toxin-antitoxin system</keyword>
<dbReference type="NCBIfam" id="TIGR02385">
    <property type="entry name" value="RelE_StbE"/>
    <property type="match status" value="1"/>
</dbReference>
<dbReference type="PANTHER" id="PTHR38813:SF1">
    <property type="entry name" value="TOXIN RELE1-RELATED"/>
    <property type="match status" value="1"/>
</dbReference>
<reference evidence="2 3" key="1">
    <citation type="submission" date="2021-03" db="EMBL/GenBank/DDBJ databases">
        <title>Antimicrobial resistance genes in bacteria isolated from Japanese honey, and their potential for conferring macrolide and lincosamide resistance in the American foulbrood pathogen Paenibacillus larvae.</title>
        <authorList>
            <person name="Okamoto M."/>
            <person name="Kumagai M."/>
            <person name="Kanamori H."/>
            <person name="Takamatsu D."/>
        </authorList>
    </citation>
    <scope>NUCLEOTIDE SEQUENCE [LARGE SCALE GENOMIC DNA]</scope>
    <source>
        <strain evidence="2 3">J34TS1</strain>
    </source>
</reference>
<dbReference type="PANTHER" id="PTHR38813">
    <property type="match status" value="1"/>
</dbReference>
<accession>A0A919YE82</accession>
<sequence length="89" mass="10423">MSLIYKVILSSEAEKALKKLDKPMTRRIFNALDQLSNDPWNHANTKKMKGTEKDVYRLRVGSYRLIYEIINEELIILVVRIGPRGDIYK</sequence>
<protein>
    <submittedName>
        <fullName evidence="2">Plasmid stabilization protein</fullName>
    </submittedName>
</protein>
<keyword evidence="3" id="KW-1185">Reference proteome</keyword>
<dbReference type="EMBL" id="BORT01000005">
    <property type="protein sequence ID" value="GIO46837.1"/>
    <property type="molecule type" value="Genomic_DNA"/>
</dbReference>
<evidence type="ECO:0000313" key="3">
    <source>
        <dbReference type="Proteomes" id="UP000682811"/>
    </source>
</evidence>
<organism evidence="2 3">
    <name type="scientific">Paenibacillus azoreducens</name>
    <dbReference type="NCBI Taxonomy" id="116718"/>
    <lineage>
        <taxon>Bacteria</taxon>
        <taxon>Bacillati</taxon>
        <taxon>Bacillota</taxon>
        <taxon>Bacilli</taxon>
        <taxon>Bacillales</taxon>
        <taxon>Paenibacillaceae</taxon>
        <taxon>Paenibacillus</taxon>
    </lineage>
</organism>
<comment type="caution">
    <text evidence="2">The sequence shown here is derived from an EMBL/GenBank/DDBJ whole genome shotgun (WGS) entry which is preliminary data.</text>
</comment>
<evidence type="ECO:0000256" key="1">
    <source>
        <dbReference type="ARBA" id="ARBA00022649"/>
    </source>
</evidence>
<dbReference type="Pfam" id="PF05016">
    <property type="entry name" value="ParE_toxin"/>
    <property type="match status" value="1"/>
</dbReference>